<organism evidence="4 5">
    <name type="scientific">Tranquillimonas alkanivorans</name>
    <dbReference type="NCBI Taxonomy" id="441119"/>
    <lineage>
        <taxon>Bacteria</taxon>
        <taxon>Pseudomonadati</taxon>
        <taxon>Pseudomonadota</taxon>
        <taxon>Alphaproteobacteria</taxon>
        <taxon>Rhodobacterales</taxon>
        <taxon>Roseobacteraceae</taxon>
        <taxon>Tranquillimonas</taxon>
    </lineage>
</organism>
<name>A0A1I5PI18_9RHOB</name>
<feature type="domain" description="SfsA N-terminal OB" evidence="3">
    <location>
        <begin position="13"/>
        <end position="80"/>
    </location>
</feature>
<dbReference type="CDD" id="cd22359">
    <property type="entry name" value="SfsA-like_bacterial"/>
    <property type="match status" value="1"/>
</dbReference>
<dbReference type="InterPro" id="IPR041465">
    <property type="entry name" value="SfsA_N"/>
</dbReference>
<dbReference type="PANTHER" id="PTHR30545">
    <property type="entry name" value="SUGAR FERMENTATION STIMULATION PROTEIN A"/>
    <property type="match status" value="1"/>
</dbReference>
<evidence type="ECO:0000259" key="3">
    <source>
        <dbReference type="Pfam" id="PF17746"/>
    </source>
</evidence>
<feature type="domain" description="Sugar fermentation stimulation protein C-terminal" evidence="2">
    <location>
        <begin position="85"/>
        <end position="223"/>
    </location>
</feature>
<dbReference type="RefSeq" id="WP_093420298.1">
    <property type="nucleotide sequence ID" value="NZ_FOXA01000005.1"/>
</dbReference>
<dbReference type="AlphaFoldDB" id="A0A1I5PI18"/>
<dbReference type="STRING" id="441119.SAMN04488047_105109"/>
<reference evidence="4 5" key="1">
    <citation type="submission" date="2016-10" db="EMBL/GenBank/DDBJ databases">
        <authorList>
            <person name="de Groot N.N."/>
        </authorList>
    </citation>
    <scope>NUCLEOTIDE SEQUENCE [LARGE SCALE GENOMIC DNA]</scope>
    <source>
        <strain evidence="4 5">DSM 19547</strain>
    </source>
</reference>
<protein>
    <recommendedName>
        <fullName evidence="1">Sugar fermentation stimulation protein homolog</fullName>
    </recommendedName>
</protein>
<proteinExistence type="inferred from homology"/>
<dbReference type="GO" id="GO:0003677">
    <property type="term" value="F:DNA binding"/>
    <property type="evidence" value="ECO:0007669"/>
    <property type="project" value="InterPro"/>
</dbReference>
<dbReference type="Pfam" id="PF17746">
    <property type="entry name" value="SfsA_N"/>
    <property type="match status" value="1"/>
</dbReference>
<evidence type="ECO:0000259" key="2">
    <source>
        <dbReference type="Pfam" id="PF03749"/>
    </source>
</evidence>
<dbReference type="InterPro" id="IPR005224">
    <property type="entry name" value="SfsA"/>
</dbReference>
<dbReference type="InterPro" id="IPR040452">
    <property type="entry name" value="SfsA_C"/>
</dbReference>
<dbReference type="NCBIfam" id="TIGR00230">
    <property type="entry name" value="sfsA"/>
    <property type="match status" value="1"/>
</dbReference>
<dbReference type="Pfam" id="PF03749">
    <property type="entry name" value="SfsA"/>
    <property type="match status" value="1"/>
</dbReference>
<dbReference type="OrthoDB" id="9802365at2"/>
<accession>A0A1I5PI18</accession>
<comment type="similarity">
    <text evidence="1">Belongs to the SfsA family.</text>
</comment>
<sequence>MRFQTPLVPGRLIRRYNRFLADVTLEETGEDVTAHCPNPGAMLGLRDAGMRVWLEPNDDPRRKLRHGWRLVELPGGHLAGIDTAVPNRVVREALEARAVAELSNYGTVRPEVKYGTRSRVDFLLSEPGLPDVYVEVKNVHLRRQGDWAEFPDCVTVRGAKHLAELSAMVAAGHRAVMLYLVQRTDCGRLRMANDLDPAYAAAFDAARAAGVEMLCYGTRIDHEGVRLGHALPVDDAPQCGEGGKTVADGIN</sequence>
<evidence type="ECO:0000313" key="4">
    <source>
        <dbReference type="EMBL" id="SFP33497.1"/>
    </source>
</evidence>
<dbReference type="HAMAP" id="MF_00095">
    <property type="entry name" value="SfsA"/>
    <property type="match status" value="1"/>
</dbReference>
<evidence type="ECO:0000313" key="5">
    <source>
        <dbReference type="Proteomes" id="UP000199356"/>
    </source>
</evidence>
<dbReference type="Proteomes" id="UP000199356">
    <property type="component" value="Unassembled WGS sequence"/>
</dbReference>
<dbReference type="PANTHER" id="PTHR30545:SF2">
    <property type="entry name" value="SUGAR FERMENTATION STIMULATION PROTEIN A"/>
    <property type="match status" value="1"/>
</dbReference>
<keyword evidence="5" id="KW-1185">Reference proteome</keyword>
<evidence type="ECO:0000256" key="1">
    <source>
        <dbReference type="HAMAP-Rule" id="MF_00095"/>
    </source>
</evidence>
<dbReference type="Gene3D" id="2.40.50.580">
    <property type="match status" value="1"/>
</dbReference>
<dbReference type="EMBL" id="FOXA01000005">
    <property type="protein sequence ID" value="SFP33497.1"/>
    <property type="molecule type" value="Genomic_DNA"/>
</dbReference>
<dbReference type="Gene3D" id="3.40.1350.60">
    <property type="match status" value="1"/>
</dbReference>
<gene>
    <name evidence="1" type="primary">sfsA</name>
    <name evidence="4" type="ORF">SAMN04488047_105109</name>
</gene>